<accession>C3YQX5</accession>
<evidence type="ECO:0000256" key="2">
    <source>
        <dbReference type="SAM" id="SignalP"/>
    </source>
</evidence>
<dbReference type="AlphaFoldDB" id="C3YQX5"/>
<evidence type="ECO:0000256" key="1">
    <source>
        <dbReference type="SAM" id="Phobius"/>
    </source>
</evidence>
<dbReference type="EMBL" id="GG666544">
    <property type="protein sequence ID" value="EEN57316.1"/>
    <property type="molecule type" value="Genomic_DNA"/>
</dbReference>
<feature type="transmembrane region" description="Helical" evidence="1">
    <location>
        <begin position="349"/>
        <end position="372"/>
    </location>
</feature>
<reference evidence="3" key="1">
    <citation type="journal article" date="2008" name="Nature">
        <title>The amphioxus genome and the evolution of the chordate karyotype.</title>
        <authorList>
            <consortium name="US DOE Joint Genome Institute (JGI-PGF)"/>
            <person name="Putnam N.H."/>
            <person name="Butts T."/>
            <person name="Ferrier D.E.K."/>
            <person name="Furlong R.F."/>
            <person name="Hellsten U."/>
            <person name="Kawashima T."/>
            <person name="Robinson-Rechavi M."/>
            <person name="Shoguchi E."/>
            <person name="Terry A."/>
            <person name="Yu J.-K."/>
            <person name="Benito-Gutierrez E.L."/>
            <person name="Dubchak I."/>
            <person name="Garcia-Fernandez J."/>
            <person name="Gibson-Brown J.J."/>
            <person name="Grigoriev I.V."/>
            <person name="Horton A.C."/>
            <person name="de Jong P.J."/>
            <person name="Jurka J."/>
            <person name="Kapitonov V.V."/>
            <person name="Kohara Y."/>
            <person name="Kuroki Y."/>
            <person name="Lindquist E."/>
            <person name="Lucas S."/>
            <person name="Osoegawa K."/>
            <person name="Pennacchio L.A."/>
            <person name="Salamov A.A."/>
            <person name="Satou Y."/>
            <person name="Sauka-Spengler T."/>
            <person name="Schmutz J."/>
            <person name="Shin-I T."/>
            <person name="Toyoda A."/>
            <person name="Bronner-Fraser M."/>
            <person name="Fujiyama A."/>
            <person name="Holland L.Z."/>
            <person name="Holland P.W.H."/>
            <person name="Satoh N."/>
            <person name="Rokhsar D.S."/>
        </authorList>
    </citation>
    <scope>NUCLEOTIDE SEQUENCE [LARGE SCALE GENOMIC DNA]</scope>
    <source>
        <strain evidence="3">S238N-H82</strain>
        <tissue evidence="3">Testes</tissue>
    </source>
</reference>
<keyword evidence="1" id="KW-0812">Transmembrane</keyword>
<gene>
    <name evidence="3" type="ORF">BRAFLDRAFT_81344</name>
</gene>
<organism>
    <name type="scientific">Branchiostoma floridae</name>
    <name type="common">Florida lancelet</name>
    <name type="synonym">Amphioxus</name>
    <dbReference type="NCBI Taxonomy" id="7739"/>
    <lineage>
        <taxon>Eukaryota</taxon>
        <taxon>Metazoa</taxon>
        <taxon>Chordata</taxon>
        <taxon>Cephalochordata</taxon>
        <taxon>Leptocardii</taxon>
        <taxon>Amphioxiformes</taxon>
        <taxon>Branchiostomatidae</taxon>
        <taxon>Branchiostoma</taxon>
    </lineage>
</organism>
<evidence type="ECO:0000313" key="3">
    <source>
        <dbReference type="EMBL" id="EEN57316.1"/>
    </source>
</evidence>
<keyword evidence="1" id="KW-0472">Membrane</keyword>
<dbReference type="InParanoid" id="C3YQX5"/>
<keyword evidence="1" id="KW-1133">Transmembrane helix</keyword>
<protein>
    <submittedName>
        <fullName evidence="3">Uncharacterized protein</fullName>
    </submittedName>
</protein>
<dbReference type="Gene3D" id="2.60.120.200">
    <property type="match status" value="2"/>
</dbReference>
<feature type="signal peptide" evidence="2">
    <location>
        <begin position="1"/>
        <end position="21"/>
    </location>
</feature>
<sequence>MKLAPSAPFFLLFSWLVFVSAATTNNGMYVCFFLEMLPMLGTNRARLTSPIINTTQQVVMSFAIGTVRPPTGPYLNVILVNQTGTETLLCSTSDLLLPWQRLYVGVVQPGPYQIVIEGIPDPPFYPNFGIDDLTLTSVQNVATDVATGCSCAASCPPVGTSSPDGSPVVASFRSSSGVDPAVCAGIAITTAAVGAVVGVLATLLNLHLLGINKARFISPTINTTRHVVMSFAIGTVRPPDAIYMNIITADEHGGGEELVCSTSDLLLPWQRIQVGIGMSGPYKIIIEGVSNPPFYPNFGIDDVTLTVADPGTTTAGAPTAKCSLQVTTPSMSTVTEAVQGGTPGQSDIVLVPIVLGSAGGLLIVGLGAFLLWRKYVRKVSPESGEL</sequence>
<name>C3YQX5_BRAFL</name>
<dbReference type="InterPro" id="IPR013320">
    <property type="entry name" value="ConA-like_dom_sf"/>
</dbReference>
<dbReference type="SUPFAM" id="SSF49899">
    <property type="entry name" value="Concanavalin A-like lectins/glucanases"/>
    <property type="match status" value="1"/>
</dbReference>
<keyword evidence="2" id="KW-0732">Signal</keyword>
<proteinExistence type="predicted"/>
<feature type="chain" id="PRO_5002935537" evidence="2">
    <location>
        <begin position="22"/>
        <end position="386"/>
    </location>
</feature>